<dbReference type="InterPro" id="IPR001650">
    <property type="entry name" value="Helicase_C-like"/>
</dbReference>
<keyword evidence="5" id="KW-0347">Helicase</keyword>
<dbReference type="PANTHER" id="PTHR47957:SF3">
    <property type="entry name" value="ATP-DEPENDENT HELICASE HRQ1"/>
    <property type="match status" value="1"/>
</dbReference>
<dbReference type="GO" id="GO:0006289">
    <property type="term" value="P:nucleotide-excision repair"/>
    <property type="evidence" value="ECO:0007669"/>
    <property type="project" value="TreeGrafter"/>
</dbReference>
<name>A0AAU6VQN4_UNCXX</name>
<evidence type="ECO:0000256" key="1">
    <source>
        <dbReference type="ARBA" id="ARBA00022741"/>
    </source>
</evidence>
<dbReference type="InterPro" id="IPR018973">
    <property type="entry name" value="MZB"/>
</dbReference>
<keyword evidence="5" id="KW-0378">Hydrolase</keyword>
<gene>
    <name evidence="5" type="ORF">MRN67_19855</name>
</gene>
<dbReference type="Gene3D" id="3.40.50.300">
    <property type="entry name" value="P-loop containing nucleotide triphosphate hydrolases"/>
    <property type="match status" value="2"/>
</dbReference>
<dbReference type="EMBL" id="CP095355">
    <property type="protein sequence ID" value="XAG88453.1"/>
    <property type="molecule type" value="Genomic_DNA"/>
</dbReference>
<keyword evidence="2" id="KW-0067">ATP-binding</keyword>
<dbReference type="PANTHER" id="PTHR47957">
    <property type="entry name" value="ATP-DEPENDENT HELICASE HRQ1"/>
    <property type="match status" value="1"/>
</dbReference>
<accession>A0AAU6VQN4</accession>
<dbReference type="SMART" id="SM00487">
    <property type="entry name" value="DEXDc"/>
    <property type="match status" value="1"/>
</dbReference>
<evidence type="ECO:0000259" key="4">
    <source>
        <dbReference type="PROSITE" id="PS51194"/>
    </source>
</evidence>
<proteinExistence type="predicted"/>
<sequence length="2073" mass="233358">MNLMLYQKNYFSGLISNLSLRSERAAQGLLGLGNPHLREFLRDQLTASPGTPGSWLADPVFEPTFGWKESGETMGSLAGGELLHQRLAKAMAEPPKELAKEYHFPASRHPFTHQLAAWQVLNSPEPQSLVVTSGTGSGKTECFLVPVLNQLAKEIDNKEDPDGVRALLIYPLNALINSQQNRLDAWTDGFDGQIRHCLYTGALDNERKASDQKYKGQVIDRKSLRARPPQLLVTNATMLEYMLIRKEDEPILQSSAGKLRWIILDEAHTHIGSQAAEMALLLRRVMLAFQVKPQDVRFVATSATFGSDAKTIENLRNFLADIGGIAPEQVHVVQGHRDIPSLHNVKPHSEQDHPEVIAAIENEHEQSALRYQRLEASPTALRLRSLFIRDGQLKPQSLQELARTSGLSKKQLLTWLDLMSGTKNDEGLSFLPLRAHLFHNVIPAIRACVDRNCAHKANTPLAHPEWSFGMVYLEDRTHCSCGAPLMQLVSCEECNESFLQTSTTSQGKLIDPSQQQVDEFSLDEEPSDTYEETKDKDSELLSHSLITNRVVDNSYPEYLDRSSQKLKVDGPKDDYIELQVFISSKNECPCCGASIQGRSLLRPARIGTPFTLSTVIGTLLEFCPQDPVPSGKPFQGRKLISFTDSRQGTARIAVKLQQDSERNRIRGLVYHRLLQAQPANTLTAEDEQDLAELLQLQADNKLGRRDEKLLKLLIDQQAEAKKGAEISWTDMVNHLAATSELQMGMLDYYHGLAPNTFSRQDSTALAGMLLAREFYRRPKRANSLETLGLVQVCYPKLASITNTPMTWPARSSKEQSLESWRNYLKVLLDFFVRENTILNIDRRWQSLIGARIRPKWVVPPVLNGKAEKLSGRYTRWPTVNTVNGVQSRAILLLCKAFNWSPTWHQDQIDSILHEAWVALTEHAKLLISSGDGYQIDLRDISFRLPHEVYFCPVSRRFIDTPFEGLSPYTPRTDRDMVVKVSPYTIPRPPESLLHTSGDQGLLGIRDWLNNQPEIQQLRERALWSDVSDLINEGGNYFCAAEHSAQQPKKKLDKYEDQFKAGKLNLLSCSTTMEMGVDIGGISVVAMNNVPPHPANYLQRAGRAGRRREGRSLALAVCKNTPHDQSVFNNPLWPFTTAMRMPKVSLQSPELIQRHINAWLLSHWLKHVIAAEEIKAMTSGAFFLDSGMPMSLSKRFALWCESQASGADALISQAFKDITRRSILNSTPQSELLKRASNRVVEIAQSWLQEHEASRTQLLQVEDKKAAAYRAMDAQLHRIENEYLLSELADKRFLPGYGFPTDIVSFDNRCMQTLKLNEKGQREDNRARYRSLASRDRITGLREYAPGAELVMDGLVYKSSGITLNWHAPASAENVKELQLFKKAWRCGHCGASDTAINPGLEFNCQECGYPIERDQIHEYLVPAGFAVDFFDDPHNDISRLQYIPVKSPWLNVPASWIYLANPALGMFRASQHSQLFHYSSGANQKGFAICLECGKAEPMLSYPDPSAAANEQYLPAIFREKAQHRRLRGGKNDNGENICPGSNNSWKIKQNIHLGHDSLTDALELVLRDPLSGEFLNDDVTGYSIAVALREAIAASLGIQTEELGCDCHPIRVEGRTARAIRVFDLRSGGYTILAAEQLNDANLWQRVIERLDRCNCSHACQHCLLSFDTRFEADRLNRHAALEWINQTWLTGLALPAPLQVFGPHSQAEITTLHEAVERTITQDDSPKTIAVYLLAPAEEWDLAVARQMRHQLFSWERAGHQVQLHFLESTFESLPTDQKEWLAKLAINGIGLCLHKSIPALGELTLNITVQGPQANLAWASNNIDLVAPGHDWDLATAGSQIVRGCPPNLPICRELNTSELIPCKSPELIKIEIANQLDGSLNGFAGRFWDHLRNESGLLNDIFEGKDHITEVTYTDRYVCSPLVVNHLVNVIHELGIRCSSSFAIRVMGRQYQKNDSRTPWQCRHDWLSSQERDEAIRQAFEYCGLEGEILSFHSLPHYRQLQLQLHSGKRLTIQFDQGLSYWEADRSEKSYRLKFDFSAVSLGEEIIQRMLCNITAAGDDTTQLFVSIE</sequence>
<protein>
    <submittedName>
        <fullName evidence="5">DEAD/DEAH box helicase</fullName>
    </submittedName>
</protein>
<dbReference type="InterPro" id="IPR011545">
    <property type="entry name" value="DEAD/DEAH_box_helicase_dom"/>
</dbReference>
<dbReference type="PROSITE" id="PS51194">
    <property type="entry name" value="HELICASE_CTER"/>
    <property type="match status" value="1"/>
</dbReference>
<dbReference type="Pfam" id="PF00271">
    <property type="entry name" value="Helicase_C"/>
    <property type="match status" value="1"/>
</dbReference>
<dbReference type="GO" id="GO:0043138">
    <property type="term" value="F:3'-5' DNA helicase activity"/>
    <property type="evidence" value="ECO:0007669"/>
    <property type="project" value="TreeGrafter"/>
</dbReference>
<feature type="domain" description="Helicase ATP-binding" evidence="3">
    <location>
        <begin position="120"/>
        <end position="323"/>
    </location>
</feature>
<dbReference type="GO" id="GO:0003676">
    <property type="term" value="F:nucleic acid binding"/>
    <property type="evidence" value="ECO:0007669"/>
    <property type="project" value="InterPro"/>
</dbReference>
<dbReference type="InterPro" id="IPR027417">
    <property type="entry name" value="P-loop_NTPase"/>
</dbReference>
<evidence type="ECO:0000256" key="2">
    <source>
        <dbReference type="ARBA" id="ARBA00022840"/>
    </source>
</evidence>
<organism evidence="5">
    <name type="scientific">bacterium 19CA01SA08</name>
    <dbReference type="NCBI Taxonomy" id="2920574"/>
    <lineage>
        <taxon>Bacteria</taxon>
    </lineage>
</organism>
<dbReference type="GO" id="GO:0005524">
    <property type="term" value="F:ATP binding"/>
    <property type="evidence" value="ECO:0007669"/>
    <property type="project" value="UniProtKB-KW"/>
</dbReference>
<dbReference type="Pfam" id="PF00270">
    <property type="entry name" value="DEAD"/>
    <property type="match status" value="1"/>
</dbReference>
<keyword evidence="1" id="KW-0547">Nucleotide-binding</keyword>
<dbReference type="Pfam" id="PF09369">
    <property type="entry name" value="MZB"/>
    <property type="match status" value="1"/>
</dbReference>
<reference evidence="5" key="1">
    <citation type="submission" date="2022-03" db="EMBL/GenBank/DDBJ databases">
        <title>Sea Food Isolates.</title>
        <authorList>
            <person name="Li c."/>
        </authorList>
    </citation>
    <scope>NUCLEOTIDE SEQUENCE</scope>
    <source>
        <strain evidence="5">19CA01SA08</strain>
    </source>
</reference>
<evidence type="ECO:0000313" key="5">
    <source>
        <dbReference type="EMBL" id="XAG88453.1"/>
    </source>
</evidence>
<evidence type="ECO:0000259" key="3">
    <source>
        <dbReference type="PROSITE" id="PS51192"/>
    </source>
</evidence>
<dbReference type="PROSITE" id="PS51192">
    <property type="entry name" value="HELICASE_ATP_BIND_1"/>
    <property type="match status" value="1"/>
</dbReference>
<dbReference type="SUPFAM" id="SSF52540">
    <property type="entry name" value="P-loop containing nucleoside triphosphate hydrolases"/>
    <property type="match status" value="2"/>
</dbReference>
<feature type="domain" description="Helicase C-terminal" evidence="4">
    <location>
        <begin position="988"/>
        <end position="1151"/>
    </location>
</feature>
<dbReference type="SMART" id="SM00490">
    <property type="entry name" value="HELICc"/>
    <property type="match status" value="1"/>
</dbReference>
<dbReference type="GO" id="GO:0036297">
    <property type="term" value="P:interstrand cross-link repair"/>
    <property type="evidence" value="ECO:0007669"/>
    <property type="project" value="TreeGrafter"/>
</dbReference>
<dbReference type="InterPro" id="IPR014001">
    <property type="entry name" value="Helicase_ATP-bd"/>
</dbReference>